<reference evidence="2 3" key="1">
    <citation type="submission" date="2016-06" db="EMBL/GenBank/DDBJ databases">
        <authorList>
            <person name="Kjaerup R.B."/>
            <person name="Dalgaard T.S."/>
            <person name="Juul-Madsen H.R."/>
        </authorList>
    </citation>
    <scope>NUCLEOTIDE SEQUENCE [LARGE SCALE GENOMIC DNA]</scope>
    <source>
        <strain evidence="2">3</strain>
    </source>
</reference>
<accession>A0A1A8XMK0</accession>
<protein>
    <submittedName>
        <fullName evidence="2">Uncharacterized protein</fullName>
    </submittedName>
</protein>
<name>A0A1A8XMK0_9PROT</name>
<gene>
    <name evidence="2" type="ORF">ACCAA_260019</name>
</gene>
<proteinExistence type="predicted"/>
<organism evidence="2 3">
    <name type="scientific">Candidatus Accumulibacter aalborgensis</name>
    <dbReference type="NCBI Taxonomy" id="1860102"/>
    <lineage>
        <taxon>Bacteria</taxon>
        <taxon>Pseudomonadati</taxon>
        <taxon>Pseudomonadota</taxon>
        <taxon>Betaproteobacteria</taxon>
        <taxon>Candidatus Accumulibacter</taxon>
    </lineage>
</organism>
<dbReference type="AlphaFoldDB" id="A0A1A8XMK0"/>
<evidence type="ECO:0000256" key="1">
    <source>
        <dbReference type="SAM" id="MobiDB-lite"/>
    </source>
</evidence>
<evidence type="ECO:0000313" key="3">
    <source>
        <dbReference type="Proteomes" id="UP000199169"/>
    </source>
</evidence>
<dbReference type="STRING" id="1860102.ACCAA_260019"/>
<evidence type="ECO:0000313" key="2">
    <source>
        <dbReference type="EMBL" id="SBT05637.1"/>
    </source>
</evidence>
<sequence>MATTLEIQSGPTPFIFKEYDLSFALLALVRFRPSGASQVSPNRPSKARNQRPAAQV</sequence>
<dbReference type="EMBL" id="FLQX01000101">
    <property type="protein sequence ID" value="SBT05637.1"/>
    <property type="molecule type" value="Genomic_DNA"/>
</dbReference>
<keyword evidence="3" id="KW-1185">Reference proteome</keyword>
<feature type="region of interest" description="Disordered" evidence="1">
    <location>
        <begin position="34"/>
        <end position="56"/>
    </location>
</feature>
<dbReference type="Proteomes" id="UP000199169">
    <property type="component" value="Unassembled WGS sequence"/>
</dbReference>